<dbReference type="InterPro" id="IPR010920">
    <property type="entry name" value="LSM_dom_sf"/>
</dbReference>
<dbReference type="PANTHER" id="PTHR30221:SF20">
    <property type="entry name" value="SMALL-CONDUCTANCE MECHANOSENSITIVE CHANNEL"/>
    <property type="match status" value="1"/>
</dbReference>
<dbReference type="KEGG" id="hla:Hlac_2105"/>
<dbReference type="InterPro" id="IPR023408">
    <property type="entry name" value="MscS_beta-dom_sf"/>
</dbReference>
<dbReference type="Gene3D" id="1.10.287.1260">
    <property type="match status" value="1"/>
</dbReference>
<feature type="transmembrane region" description="Helical" evidence="8">
    <location>
        <begin position="74"/>
        <end position="96"/>
    </location>
</feature>
<feature type="transmembrane region" description="Helical" evidence="8">
    <location>
        <begin position="184"/>
        <end position="214"/>
    </location>
</feature>
<sequence>MIAVVLTQFATALLGPLAQFATALLGPLGDIYGVVTGNAQRVAVSALIVAAVLVVRLLTGWLKRRNGELSSVRRLLLSITVAGATAVGALSLLVVWDRSGALLDAYESAAIADQLSNVVLAVVLLASAYAVTDFLGGVIREISAESTVLTDHQEEVIRRLAQISVYTFALLVVVGLFTDNVGGLLVGAGFLGIVVGMAARQTLGAILAGFVLMFSRPFEVGDWVEIGDHEGTVTEISIMSTRLRSFDGEVITLPNDDVRSGSIIDRSRRNRYRIEIEVGLDYDTDIERAATVIEETTTEVEDVAAMPEPNAVTKRFGDSAVVLGLRYWIRNPSMRKRWRTQTAAMNAIKPALDEEGIVIPFPQQTLSARDVDASGPQLDASVEGRAATRGGSHSGEDDGSDAESDTEGSGESGR</sequence>
<name>B9LR28_HALLT</name>
<evidence type="ECO:0000259" key="10">
    <source>
        <dbReference type="Pfam" id="PF21082"/>
    </source>
</evidence>
<dbReference type="GO" id="GO:0008381">
    <property type="term" value="F:mechanosensitive monoatomic ion channel activity"/>
    <property type="evidence" value="ECO:0007669"/>
    <property type="project" value="InterPro"/>
</dbReference>
<dbReference type="Gene3D" id="2.30.30.60">
    <property type="match status" value="1"/>
</dbReference>
<dbReference type="Proteomes" id="UP000000740">
    <property type="component" value="Chromosome 1"/>
</dbReference>
<evidence type="ECO:0000313" key="11">
    <source>
        <dbReference type="EMBL" id="ACM57682.1"/>
    </source>
</evidence>
<dbReference type="InterPro" id="IPR049278">
    <property type="entry name" value="MS_channel_C"/>
</dbReference>
<protein>
    <submittedName>
        <fullName evidence="11">MscS Mechanosensitive ion channel</fullName>
    </submittedName>
</protein>
<keyword evidence="12" id="KW-1185">Reference proteome</keyword>
<dbReference type="SUPFAM" id="SSF82861">
    <property type="entry name" value="Mechanosensitive channel protein MscS (YggB), transmembrane region"/>
    <property type="match status" value="1"/>
</dbReference>
<gene>
    <name evidence="11" type="ordered locus">Hlac_2105</name>
</gene>
<evidence type="ECO:0000256" key="1">
    <source>
        <dbReference type="ARBA" id="ARBA00004651"/>
    </source>
</evidence>
<comment type="similarity">
    <text evidence="2">Belongs to the MscS (TC 1.A.23) family.</text>
</comment>
<reference evidence="11 12" key="1">
    <citation type="journal article" date="2016" name="Stand. Genomic Sci.">
        <title>Complete genome sequence of the Antarctic Halorubrum lacusprofundi type strain ACAM 34.</title>
        <authorList>
            <person name="Anderson I.J."/>
            <person name="DasSarma P."/>
            <person name="Lucas S."/>
            <person name="Copeland A."/>
            <person name="Lapidus A."/>
            <person name="Del Rio T.G."/>
            <person name="Tice H."/>
            <person name="Dalin E."/>
            <person name="Bruce D.C."/>
            <person name="Goodwin L."/>
            <person name="Pitluck S."/>
            <person name="Sims D."/>
            <person name="Brettin T.S."/>
            <person name="Detter J.C."/>
            <person name="Han C.S."/>
            <person name="Larimer F."/>
            <person name="Hauser L."/>
            <person name="Land M."/>
            <person name="Ivanova N."/>
            <person name="Richardson P."/>
            <person name="Cavicchioli R."/>
            <person name="DasSarma S."/>
            <person name="Woese C.R."/>
            <person name="Kyrpides N.C."/>
        </authorList>
    </citation>
    <scope>NUCLEOTIDE SEQUENCE [LARGE SCALE GENOMIC DNA]</scope>
    <source>
        <strain evidence="12">ATCC 49239 / DSM 5036 / JCM 8891 / ACAM 34</strain>
    </source>
</reference>
<dbReference type="Pfam" id="PF21082">
    <property type="entry name" value="MS_channel_3rd"/>
    <property type="match status" value="1"/>
</dbReference>
<feature type="region of interest" description="Disordered" evidence="7">
    <location>
        <begin position="369"/>
        <end position="414"/>
    </location>
</feature>
<feature type="compositionally biased region" description="Acidic residues" evidence="7">
    <location>
        <begin position="397"/>
        <end position="408"/>
    </location>
</feature>
<feature type="domain" description="Mechanosensitive ion channel MscS" evidence="9">
    <location>
        <begin position="205"/>
        <end position="263"/>
    </location>
</feature>
<dbReference type="EMBL" id="CP001365">
    <property type="protein sequence ID" value="ACM57682.1"/>
    <property type="molecule type" value="Genomic_DNA"/>
</dbReference>
<dbReference type="GeneID" id="7400625"/>
<dbReference type="eggNOG" id="arCOG01568">
    <property type="taxonomic scope" value="Archaea"/>
</dbReference>
<dbReference type="Pfam" id="PF00924">
    <property type="entry name" value="MS_channel_2nd"/>
    <property type="match status" value="1"/>
</dbReference>
<feature type="domain" description="Mechanosensitive ion channel MscS C-terminal" evidence="10">
    <location>
        <begin position="274"/>
        <end position="359"/>
    </location>
</feature>
<dbReference type="GO" id="GO:0005886">
    <property type="term" value="C:plasma membrane"/>
    <property type="evidence" value="ECO:0007669"/>
    <property type="project" value="UniProtKB-SubCell"/>
</dbReference>
<evidence type="ECO:0000256" key="4">
    <source>
        <dbReference type="ARBA" id="ARBA00022692"/>
    </source>
</evidence>
<evidence type="ECO:0000256" key="3">
    <source>
        <dbReference type="ARBA" id="ARBA00022475"/>
    </source>
</evidence>
<evidence type="ECO:0000256" key="7">
    <source>
        <dbReference type="SAM" id="MobiDB-lite"/>
    </source>
</evidence>
<keyword evidence="4 8" id="KW-0812">Transmembrane</keyword>
<feature type="transmembrane region" description="Helical" evidence="8">
    <location>
        <begin position="160"/>
        <end position="178"/>
    </location>
</feature>
<dbReference type="RefSeq" id="WP_015910805.1">
    <property type="nucleotide sequence ID" value="NC_012029.1"/>
</dbReference>
<evidence type="ECO:0000256" key="8">
    <source>
        <dbReference type="SAM" id="Phobius"/>
    </source>
</evidence>
<comment type="subcellular location">
    <subcellularLocation>
        <location evidence="1">Cell membrane</location>
        <topology evidence="1">Multi-pass membrane protein</topology>
    </subcellularLocation>
</comment>
<proteinExistence type="inferred from homology"/>
<evidence type="ECO:0000256" key="5">
    <source>
        <dbReference type="ARBA" id="ARBA00022989"/>
    </source>
</evidence>
<organism evidence="11 12">
    <name type="scientific">Halorubrum lacusprofundi (strain ATCC 49239 / DSM 5036 / JCM 8891 / ACAM 34)</name>
    <dbReference type="NCBI Taxonomy" id="416348"/>
    <lineage>
        <taxon>Archaea</taxon>
        <taxon>Methanobacteriati</taxon>
        <taxon>Methanobacteriota</taxon>
        <taxon>Stenosarchaea group</taxon>
        <taxon>Halobacteria</taxon>
        <taxon>Halobacteriales</taxon>
        <taxon>Haloferacaceae</taxon>
        <taxon>Halorubrum</taxon>
    </lineage>
</organism>
<dbReference type="InterPro" id="IPR011014">
    <property type="entry name" value="MscS_channel_TM-2"/>
</dbReference>
<keyword evidence="3" id="KW-1003">Cell membrane</keyword>
<evidence type="ECO:0000313" key="12">
    <source>
        <dbReference type="Proteomes" id="UP000000740"/>
    </source>
</evidence>
<dbReference type="Gene3D" id="3.30.70.100">
    <property type="match status" value="1"/>
</dbReference>
<accession>B9LR28</accession>
<feature type="transmembrane region" description="Helical" evidence="8">
    <location>
        <begin position="116"/>
        <end position="139"/>
    </location>
</feature>
<keyword evidence="5 8" id="KW-1133">Transmembrane helix</keyword>
<dbReference type="PANTHER" id="PTHR30221">
    <property type="entry name" value="SMALL-CONDUCTANCE MECHANOSENSITIVE CHANNEL"/>
    <property type="match status" value="1"/>
</dbReference>
<dbReference type="AlphaFoldDB" id="B9LR28"/>
<dbReference type="SUPFAM" id="SSF50182">
    <property type="entry name" value="Sm-like ribonucleoproteins"/>
    <property type="match status" value="1"/>
</dbReference>
<dbReference type="InterPro" id="IPR045275">
    <property type="entry name" value="MscS_archaea/bacteria_type"/>
</dbReference>
<dbReference type="HOGENOM" id="CLU_037945_0_3_2"/>
<dbReference type="InterPro" id="IPR006685">
    <property type="entry name" value="MscS_channel_2nd"/>
</dbReference>
<evidence type="ECO:0000256" key="6">
    <source>
        <dbReference type="ARBA" id="ARBA00023136"/>
    </source>
</evidence>
<evidence type="ECO:0000259" key="9">
    <source>
        <dbReference type="Pfam" id="PF00924"/>
    </source>
</evidence>
<dbReference type="SUPFAM" id="SSF82689">
    <property type="entry name" value="Mechanosensitive channel protein MscS (YggB), C-terminal domain"/>
    <property type="match status" value="1"/>
</dbReference>
<keyword evidence="6 8" id="KW-0472">Membrane</keyword>
<feature type="transmembrane region" description="Helical" evidence="8">
    <location>
        <begin position="39"/>
        <end position="62"/>
    </location>
</feature>
<dbReference type="InterPro" id="IPR011066">
    <property type="entry name" value="MscS_channel_C_sf"/>
</dbReference>
<evidence type="ECO:0000256" key="2">
    <source>
        <dbReference type="ARBA" id="ARBA00008017"/>
    </source>
</evidence>